<sequence length="403" mass="43441">MSLNGIKVVEFAGLAPGPFAGLILAHHGASVIRIDRPSSTTKDLLCAGKRSIALDMKTASGLRVAKDLIAKADVLIDPFRPGVLEKLGLGPEVFHTSDKQEGLNDKLIYARLAGFPRNGTHSTMAGHDINYIALSGILSMLPGTVDKPTFPLNLIADFAGGGLLCANGIFLAMIERGRSGRGQVVNVDMVSGSRYISSFPLLNAGSGAWGGLRGTNLLDGGAPFYDVYTCSDGKWMSVGCLEPQFFAQFIGKFNEVMKLSGKQGSWLPSQSTQSTKEDWPKLRKYLEDGFRTQPRDFWTEVFHGKVLMLIDLPSLGTDACAVPVLSPTEAAQFHGSLCPMPHPELSRTSPSPLQDEIKTLDPGKHTADILRELGLSEEDVRQLVTEGALGTEARELKHPKSKL</sequence>
<proteinExistence type="inferred from homology"/>
<dbReference type="InterPro" id="IPR050509">
    <property type="entry name" value="CoA-transferase_III"/>
</dbReference>
<dbReference type="Proteomes" id="UP000714275">
    <property type="component" value="Unassembled WGS sequence"/>
</dbReference>
<comment type="similarity">
    <text evidence="1">Belongs to the CoA-transferase III family.</text>
</comment>
<dbReference type="SUPFAM" id="SSF89796">
    <property type="entry name" value="CoA-transferase family III (CaiB/BaiF)"/>
    <property type="match status" value="1"/>
</dbReference>
<comment type="caution">
    <text evidence="2">The sequence shown here is derived from an EMBL/GenBank/DDBJ whole genome shotgun (WGS) entry which is preliminary data.</text>
</comment>
<dbReference type="EMBL" id="JABBWD010000013">
    <property type="protein sequence ID" value="KAG1779197.1"/>
    <property type="molecule type" value="Genomic_DNA"/>
</dbReference>
<keyword evidence="3" id="KW-1185">Reference proteome</keyword>
<dbReference type="GO" id="GO:0003824">
    <property type="term" value="F:catalytic activity"/>
    <property type="evidence" value="ECO:0007669"/>
    <property type="project" value="InterPro"/>
</dbReference>
<evidence type="ECO:0000256" key="1">
    <source>
        <dbReference type="ARBA" id="ARBA00008383"/>
    </source>
</evidence>
<dbReference type="Gene3D" id="3.30.1540.10">
    <property type="entry name" value="formyl-coa transferase, domain 3"/>
    <property type="match status" value="1"/>
</dbReference>
<dbReference type="InterPro" id="IPR044855">
    <property type="entry name" value="CoA-Trfase_III_dom3_sf"/>
</dbReference>
<gene>
    <name evidence="2" type="ORF">EV702DRAFT_1025724</name>
</gene>
<dbReference type="PANTHER" id="PTHR48228:SF5">
    <property type="entry name" value="ALPHA-METHYLACYL-COA RACEMASE"/>
    <property type="match status" value="1"/>
</dbReference>
<dbReference type="InterPro" id="IPR003673">
    <property type="entry name" value="CoA-Trfase_fam_III"/>
</dbReference>
<dbReference type="OrthoDB" id="16747at2759"/>
<evidence type="ECO:0000313" key="3">
    <source>
        <dbReference type="Proteomes" id="UP000714275"/>
    </source>
</evidence>
<dbReference type="PANTHER" id="PTHR48228">
    <property type="entry name" value="SUCCINYL-COA--D-CITRAMALATE COA-TRANSFERASE"/>
    <property type="match status" value="1"/>
</dbReference>
<protein>
    <submittedName>
        <fullName evidence="2">CoA-transferase family III</fullName>
    </submittedName>
</protein>
<dbReference type="Gene3D" id="3.40.50.10540">
    <property type="entry name" value="Crotonobetainyl-coa:carnitine coa-transferase, domain 1"/>
    <property type="match status" value="1"/>
</dbReference>
<dbReference type="AlphaFoldDB" id="A0A9P6ZYP3"/>
<name>A0A9P6ZYP3_9AGAM</name>
<dbReference type="InterPro" id="IPR023606">
    <property type="entry name" value="CoA-Trfase_III_dom_1_sf"/>
</dbReference>
<reference evidence="2" key="1">
    <citation type="journal article" date="2020" name="New Phytol.">
        <title>Comparative genomics reveals dynamic genome evolution in host specialist ectomycorrhizal fungi.</title>
        <authorList>
            <person name="Lofgren L.A."/>
            <person name="Nguyen N.H."/>
            <person name="Vilgalys R."/>
            <person name="Ruytinx J."/>
            <person name="Liao H.L."/>
            <person name="Branco S."/>
            <person name="Kuo A."/>
            <person name="LaButti K."/>
            <person name="Lipzen A."/>
            <person name="Andreopoulos W."/>
            <person name="Pangilinan J."/>
            <person name="Riley R."/>
            <person name="Hundley H."/>
            <person name="Na H."/>
            <person name="Barry K."/>
            <person name="Grigoriev I.V."/>
            <person name="Stajich J.E."/>
            <person name="Kennedy P.G."/>
        </authorList>
    </citation>
    <scope>NUCLEOTIDE SEQUENCE</scope>
    <source>
        <strain evidence="2">DOB743</strain>
    </source>
</reference>
<dbReference type="Pfam" id="PF02515">
    <property type="entry name" value="CoA_transf_3"/>
    <property type="match status" value="1"/>
</dbReference>
<evidence type="ECO:0000313" key="2">
    <source>
        <dbReference type="EMBL" id="KAG1779197.1"/>
    </source>
</evidence>
<organism evidence="2 3">
    <name type="scientific">Suillus placidus</name>
    <dbReference type="NCBI Taxonomy" id="48579"/>
    <lineage>
        <taxon>Eukaryota</taxon>
        <taxon>Fungi</taxon>
        <taxon>Dikarya</taxon>
        <taxon>Basidiomycota</taxon>
        <taxon>Agaricomycotina</taxon>
        <taxon>Agaricomycetes</taxon>
        <taxon>Agaricomycetidae</taxon>
        <taxon>Boletales</taxon>
        <taxon>Suillineae</taxon>
        <taxon>Suillaceae</taxon>
        <taxon>Suillus</taxon>
    </lineage>
</organism>
<accession>A0A9P6ZYP3</accession>